<accession>A0AAD1UFN2</accession>
<proteinExistence type="predicted"/>
<evidence type="ECO:0000313" key="1">
    <source>
        <dbReference type="EMBL" id="CAI2368468.1"/>
    </source>
</evidence>
<reference evidence="1" key="1">
    <citation type="submission" date="2023-07" db="EMBL/GenBank/DDBJ databases">
        <authorList>
            <consortium name="AG Swart"/>
            <person name="Singh M."/>
            <person name="Singh A."/>
            <person name="Seah K."/>
            <person name="Emmerich C."/>
        </authorList>
    </citation>
    <scope>NUCLEOTIDE SEQUENCE</scope>
    <source>
        <strain evidence="1">DP1</strain>
    </source>
</reference>
<name>A0AAD1UFN2_EUPCR</name>
<keyword evidence="2" id="KW-1185">Reference proteome</keyword>
<evidence type="ECO:0000313" key="2">
    <source>
        <dbReference type="Proteomes" id="UP001295684"/>
    </source>
</evidence>
<protein>
    <submittedName>
        <fullName evidence="1">Uncharacterized protein</fullName>
    </submittedName>
</protein>
<gene>
    <name evidence="1" type="ORF">ECRASSUSDP1_LOCUS9761</name>
</gene>
<organism evidence="1 2">
    <name type="scientific">Euplotes crassus</name>
    <dbReference type="NCBI Taxonomy" id="5936"/>
    <lineage>
        <taxon>Eukaryota</taxon>
        <taxon>Sar</taxon>
        <taxon>Alveolata</taxon>
        <taxon>Ciliophora</taxon>
        <taxon>Intramacronucleata</taxon>
        <taxon>Spirotrichea</taxon>
        <taxon>Hypotrichia</taxon>
        <taxon>Euplotida</taxon>
        <taxon>Euplotidae</taxon>
        <taxon>Moneuplotes</taxon>
    </lineage>
</organism>
<dbReference type="AlphaFoldDB" id="A0AAD1UFN2"/>
<dbReference type="Proteomes" id="UP001295684">
    <property type="component" value="Unassembled WGS sequence"/>
</dbReference>
<dbReference type="EMBL" id="CAMPGE010009602">
    <property type="protein sequence ID" value="CAI2368468.1"/>
    <property type="molecule type" value="Genomic_DNA"/>
</dbReference>
<sequence length="160" mass="18397">MDSTQKIQFDENLSDDLLNEKVTTCCIRSSAKILINMSQNSLTNKKIRKNSYMNDNALVHFQEGEKELEEPPRLGLNKQKLVSSENERRVKNAVFQASHKKSSTSLKQEISNLLKYAAQIRNKKMLKSCDSQEAFRAYPKNTVEDLPLHKRIVRKDAEPS</sequence>
<comment type="caution">
    <text evidence="1">The sequence shown here is derived from an EMBL/GenBank/DDBJ whole genome shotgun (WGS) entry which is preliminary data.</text>
</comment>